<dbReference type="AlphaFoldDB" id="A0A1Z3HME6"/>
<evidence type="ECO:0000313" key="2">
    <source>
        <dbReference type="Proteomes" id="UP000191901"/>
    </source>
</evidence>
<evidence type="ECO:0000313" key="1">
    <source>
        <dbReference type="EMBL" id="ASC71484.1"/>
    </source>
</evidence>
<keyword evidence="2" id="KW-1185">Reference proteome</keyword>
<proteinExistence type="predicted"/>
<dbReference type="EMBL" id="CP021983">
    <property type="protein sequence ID" value="ASC71484.1"/>
    <property type="molecule type" value="Genomic_DNA"/>
</dbReference>
<protein>
    <submittedName>
        <fullName evidence="1">Uncharacterized protein</fullName>
    </submittedName>
</protein>
<sequence length="71" mass="8063">MQELRSEVVELMPSAHMQATLQCLLALLLASRRPRPQHSQTKSAAALSRFLNRYGWPRRQQNHGHGPDADC</sequence>
<dbReference type="KEGG" id="hhg:XM38_024360"/>
<accession>A0A1Z3HME6</accession>
<gene>
    <name evidence="1" type="ORF">XM38_024360</name>
</gene>
<reference evidence="1 2" key="1">
    <citation type="journal article" date="2016" name="Biochim. Biophys. Acta">
        <title>Characterization of red-shifted phycobilisomes isolated from the chlorophyll f-containing cyanobacterium Halomicronema hongdechloris.</title>
        <authorList>
            <person name="Li Y."/>
            <person name="Lin Y."/>
            <person name="Garvey C.J."/>
            <person name="Birch D."/>
            <person name="Corkery R.W."/>
            <person name="Loughlin P.C."/>
            <person name="Scheer H."/>
            <person name="Willows R.D."/>
            <person name="Chen M."/>
        </authorList>
    </citation>
    <scope>NUCLEOTIDE SEQUENCE [LARGE SCALE GENOMIC DNA]</scope>
    <source>
        <strain evidence="1 2">C2206</strain>
    </source>
</reference>
<organism evidence="1 2">
    <name type="scientific">Halomicronema hongdechloris C2206</name>
    <dbReference type="NCBI Taxonomy" id="1641165"/>
    <lineage>
        <taxon>Bacteria</taxon>
        <taxon>Bacillati</taxon>
        <taxon>Cyanobacteriota</taxon>
        <taxon>Cyanophyceae</taxon>
        <taxon>Nodosilineales</taxon>
        <taxon>Nodosilineaceae</taxon>
        <taxon>Halomicronema</taxon>
    </lineage>
</organism>
<dbReference type="Proteomes" id="UP000191901">
    <property type="component" value="Chromosome"/>
</dbReference>
<name>A0A1Z3HME6_9CYAN</name>